<evidence type="ECO:0000313" key="6">
    <source>
        <dbReference type="Proteomes" id="UP000289340"/>
    </source>
</evidence>
<organism evidence="5 6">
    <name type="scientific">Glycine soja</name>
    <name type="common">Wild soybean</name>
    <dbReference type="NCBI Taxonomy" id="3848"/>
    <lineage>
        <taxon>Eukaryota</taxon>
        <taxon>Viridiplantae</taxon>
        <taxon>Streptophyta</taxon>
        <taxon>Embryophyta</taxon>
        <taxon>Tracheophyta</taxon>
        <taxon>Spermatophyta</taxon>
        <taxon>Magnoliopsida</taxon>
        <taxon>eudicotyledons</taxon>
        <taxon>Gunneridae</taxon>
        <taxon>Pentapetalae</taxon>
        <taxon>rosids</taxon>
        <taxon>fabids</taxon>
        <taxon>Fabales</taxon>
        <taxon>Fabaceae</taxon>
        <taxon>Papilionoideae</taxon>
        <taxon>50 kb inversion clade</taxon>
        <taxon>NPAAA clade</taxon>
        <taxon>indigoferoid/millettioid clade</taxon>
        <taxon>Phaseoleae</taxon>
        <taxon>Glycine</taxon>
        <taxon>Glycine subgen. Soja</taxon>
    </lineage>
</organism>
<evidence type="ECO:0000256" key="2">
    <source>
        <dbReference type="ARBA" id="ARBA00022741"/>
    </source>
</evidence>
<gene>
    <name evidence="5" type="ORF">D0Y65_026062</name>
</gene>
<dbReference type="GO" id="GO:0000166">
    <property type="term" value="F:nucleotide binding"/>
    <property type="evidence" value="ECO:0007669"/>
    <property type="project" value="UniProtKB-KW"/>
</dbReference>
<proteinExistence type="predicted"/>
<dbReference type="Proteomes" id="UP000289340">
    <property type="component" value="Chromosome 10"/>
</dbReference>
<dbReference type="AlphaFoldDB" id="A0A445II59"/>
<keyword evidence="3" id="KW-0611">Plant defense</keyword>
<dbReference type="Gene3D" id="1.20.5.4130">
    <property type="match status" value="1"/>
</dbReference>
<evidence type="ECO:0000256" key="1">
    <source>
        <dbReference type="ARBA" id="ARBA00022737"/>
    </source>
</evidence>
<reference evidence="5 6" key="1">
    <citation type="submission" date="2018-09" db="EMBL/GenBank/DDBJ databases">
        <title>A high-quality reference genome of wild soybean provides a powerful tool to mine soybean genomes.</title>
        <authorList>
            <person name="Xie M."/>
            <person name="Chung C.Y.L."/>
            <person name="Li M.-W."/>
            <person name="Wong F.-L."/>
            <person name="Chan T.-F."/>
            <person name="Lam H.-M."/>
        </authorList>
    </citation>
    <scope>NUCLEOTIDE SEQUENCE [LARGE SCALE GENOMIC DNA]</scope>
    <source>
        <strain evidence="6">cv. W05</strain>
        <tissue evidence="5">Hypocotyl of etiolated seedlings</tissue>
    </source>
</reference>
<evidence type="ECO:0000259" key="4">
    <source>
        <dbReference type="Pfam" id="PF18052"/>
    </source>
</evidence>
<evidence type="ECO:0000256" key="3">
    <source>
        <dbReference type="ARBA" id="ARBA00022821"/>
    </source>
</evidence>
<dbReference type="SMR" id="A0A445II59"/>
<protein>
    <recommendedName>
        <fullName evidence="4">Disease resistance N-terminal domain-containing protein</fullName>
    </recommendedName>
</protein>
<name>A0A445II59_GLYSO</name>
<accession>A0A445II59</accession>
<sequence length="70" mass="8082">MKDTMALIEAVLLDAEQKRSQNNALKEWLRYTKHVFSDAEDIVDDFECEALQKRVVDTHGSISEKVPFLD</sequence>
<comment type="caution">
    <text evidence="5">The sequence shown here is derived from an EMBL/GenBank/DDBJ whole genome shotgun (WGS) entry which is preliminary data.</text>
</comment>
<feature type="domain" description="Disease resistance N-terminal" evidence="4">
    <location>
        <begin position="1"/>
        <end position="57"/>
    </location>
</feature>
<dbReference type="InterPro" id="IPR041118">
    <property type="entry name" value="Rx_N"/>
</dbReference>
<keyword evidence="2" id="KW-0547">Nucleotide-binding</keyword>
<dbReference type="Pfam" id="PF18052">
    <property type="entry name" value="Rx_N"/>
    <property type="match status" value="1"/>
</dbReference>
<dbReference type="EMBL" id="QZWG01000010">
    <property type="protein sequence ID" value="RZB85805.1"/>
    <property type="molecule type" value="Genomic_DNA"/>
</dbReference>
<evidence type="ECO:0000313" key="5">
    <source>
        <dbReference type="EMBL" id="RZB85805.1"/>
    </source>
</evidence>
<keyword evidence="1" id="KW-0677">Repeat</keyword>
<dbReference type="GO" id="GO:0006952">
    <property type="term" value="P:defense response"/>
    <property type="evidence" value="ECO:0007669"/>
    <property type="project" value="UniProtKB-KW"/>
</dbReference>
<keyword evidence="6" id="KW-1185">Reference proteome</keyword>